<name>A0AAJ2VR08_9GAMM</name>
<proteinExistence type="predicted"/>
<evidence type="ECO:0000313" key="1">
    <source>
        <dbReference type="EMBL" id="MDX5977745.1"/>
    </source>
</evidence>
<dbReference type="Pfam" id="PF13148">
    <property type="entry name" value="DUF3987"/>
    <property type="match status" value="1"/>
</dbReference>
<dbReference type="GeneID" id="303165674"/>
<dbReference type="Proteomes" id="UP001276761">
    <property type="component" value="Unassembled WGS sequence"/>
</dbReference>
<reference evidence="1" key="1">
    <citation type="submission" date="2023-11" db="EMBL/GenBank/DDBJ databases">
        <title>MicrobeMod: A computational toolkit for identifying prokaryotic methylation and restriction-modification with nanopore sequencing.</title>
        <authorList>
            <person name="Crits-Christoph A."/>
            <person name="Kang S.C."/>
            <person name="Lee H."/>
            <person name="Ostrov N."/>
        </authorList>
    </citation>
    <scope>NUCLEOTIDE SEQUENCE</scope>
    <source>
        <strain evidence="1">ATCC BAA-953</strain>
    </source>
</reference>
<dbReference type="EMBL" id="JAWXXT010000001">
    <property type="protein sequence ID" value="MDX5977745.1"/>
    <property type="molecule type" value="Genomic_DNA"/>
</dbReference>
<accession>A0AAJ2VR08</accession>
<comment type="caution">
    <text evidence="1">The sequence shown here is derived from an EMBL/GenBank/DDBJ whole genome shotgun (WGS) entry which is preliminary data.</text>
</comment>
<protein>
    <submittedName>
        <fullName evidence="1">YfjI family protein</fullName>
    </submittedName>
</protein>
<dbReference type="InterPro" id="IPR025048">
    <property type="entry name" value="DUF3987"/>
</dbReference>
<organism evidence="1 2">
    <name type="scientific">Vreelandella alkaliphila</name>
    <dbReference type="NCBI Taxonomy" id="272774"/>
    <lineage>
        <taxon>Bacteria</taxon>
        <taxon>Pseudomonadati</taxon>
        <taxon>Pseudomonadota</taxon>
        <taxon>Gammaproteobacteria</taxon>
        <taxon>Oceanospirillales</taxon>
        <taxon>Halomonadaceae</taxon>
        <taxon>Vreelandella</taxon>
    </lineage>
</organism>
<dbReference type="AlphaFoldDB" id="A0AAJ2VR08"/>
<sequence>MFNAAENWLDQQVDKVTPPRALPQSLPEVPSFQPEMLPEELRDYVLDVAQRIQCPPEYCAVSALALLAGLVGHKVRMRPKQHDDWEIVIVLWAVLVGDPSAMKTPAIKAMRFAIDAIEAEARREHEKGVKAYKEEIELFEIAKAAVKKKAKDLAAKGEMDAAKETLGSIKEPESPGPAERYILNDATVEKAGELMNQFDHHLTILRDELAGLLAKLQQEENAAERAFYLECFNGDSRFTYDRIGRGTVAIERCALNIIGGIQPSKLAPIVRGAKGTVNDGLIQRFQLAVWPDGKSSWKWIDRKPDPKAKERFSQVFYRLHSLELGTDEDGDPPAWRFTADAQELFIEWMTEINVECRSGNLSPLMAEHLLKMPKTVGSLALLFAVIDGEQGSVGKTSTARALEWADFLRTHAERLYSAATNSGIQGAKLILKRRQKLPNPFKVKQVQQRGWQGLDTTEAVQGALDVLVEHGYLTEMEVPTTGRPRIDFYWHSEYVPNQEGE</sequence>
<dbReference type="RefSeq" id="WP_198348824.1">
    <property type="nucleotide sequence ID" value="NZ_JABASV010000002.1"/>
</dbReference>
<evidence type="ECO:0000313" key="2">
    <source>
        <dbReference type="Proteomes" id="UP001276761"/>
    </source>
</evidence>
<gene>
    <name evidence="1" type="ORF">SIL78_09205</name>
</gene>